<dbReference type="Proteomes" id="UP001139011">
    <property type="component" value="Unassembled WGS sequence"/>
</dbReference>
<organism evidence="1 2">
    <name type="scientific">Fictibacillus marinisediminis</name>
    <dbReference type="NCBI Taxonomy" id="2878389"/>
    <lineage>
        <taxon>Bacteria</taxon>
        <taxon>Bacillati</taxon>
        <taxon>Bacillota</taxon>
        <taxon>Bacilli</taxon>
        <taxon>Bacillales</taxon>
        <taxon>Fictibacillaceae</taxon>
        <taxon>Fictibacillus</taxon>
    </lineage>
</organism>
<comment type="caution">
    <text evidence="1">The sequence shown here is derived from an EMBL/GenBank/DDBJ whole genome shotgun (WGS) entry which is preliminary data.</text>
</comment>
<dbReference type="EMBL" id="JAIWJX010000004">
    <property type="protein sequence ID" value="MCK6259587.1"/>
    <property type="molecule type" value="Genomic_DNA"/>
</dbReference>
<sequence length="96" mass="11067">MELAQIDLFEVMEETVEVEDTTDQVVSRVEIGDEVKVILHSTDTTEDRCYKEDFLKGKGKVVKKEKTSQGRTVCYVLFNGRNREAVVYDTDLLILY</sequence>
<keyword evidence="2" id="KW-1185">Reference proteome</keyword>
<protein>
    <submittedName>
        <fullName evidence="1">Uncharacterized protein</fullName>
    </submittedName>
</protein>
<gene>
    <name evidence="1" type="ORF">LCY76_23760</name>
</gene>
<evidence type="ECO:0000313" key="1">
    <source>
        <dbReference type="EMBL" id="MCK6259587.1"/>
    </source>
</evidence>
<reference evidence="1" key="1">
    <citation type="submission" date="2021-09" db="EMBL/GenBank/DDBJ databases">
        <title>Genome analysis of Fictibacillus sp. KIGAM418 isolated from marine sediment.</title>
        <authorList>
            <person name="Seo M.-J."/>
            <person name="Cho E.-S."/>
            <person name="Hwang C.Y."/>
        </authorList>
    </citation>
    <scope>NUCLEOTIDE SEQUENCE</scope>
    <source>
        <strain evidence="1">KIGAM418</strain>
    </source>
</reference>
<dbReference type="RefSeq" id="WP_248254948.1">
    <property type="nucleotide sequence ID" value="NZ_JAIWJX010000004.1"/>
</dbReference>
<name>A0A9X2BHS8_9BACL</name>
<dbReference type="AlphaFoldDB" id="A0A9X2BHS8"/>
<accession>A0A9X2BHS8</accession>
<evidence type="ECO:0000313" key="2">
    <source>
        <dbReference type="Proteomes" id="UP001139011"/>
    </source>
</evidence>
<proteinExistence type="predicted"/>